<accession>A0A194ALQ4</accession>
<proteinExistence type="predicted"/>
<protein>
    <submittedName>
        <fullName evidence="1">Uncharacterized protein</fullName>
    </submittedName>
</protein>
<dbReference type="EMBL" id="GELH01000812">
    <property type="protein sequence ID" value="JAS03460.1"/>
    <property type="molecule type" value="Transcribed_RNA"/>
</dbReference>
<sequence>MALIRTTIGFTRHLLPAFLPPAIFPPVVPTVDFTATGVFVVGGGAAVVANSPNSTIMVMMERKSKTFAYFIFRWGTFPRQI</sequence>
<organism evidence="1">
    <name type="scientific">Pinctada fucata</name>
    <name type="common">Akoya pearl oyster</name>
    <name type="synonym">Pinctada imbricata fucata</name>
    <dbReference type="NCBI Taxonomy" id="50426"/>
    <lineage>
        <taxon>Eukaryota</taxon>
        <taxon>Metazoa</taxon>
        <taxon>Spiralia</taxon>
        <taxon>Lophotrochozoa</taxon>
        <taxon>Mollusca</taxon>
        <taxon>Bivalvia</taxon>
        <taxon>Autobranchia</taxon>
        <taxon>Pteriomorphia</taxon>
        <taxon>Pterioida</taxon>
        <taxon>Pterioidea</taxon>
        <taxon>Pteriidae</taxon>
        <taxon>Pinctada</taxon>
    </lineage>
</organism>
<dbReference type="AlphaFoldDB" id="A0A194ALQ4"/>
<reference evidence="1" key="1">
    <citation type="submission" date="2016-03" db="EMBL/GenBank/DDBJ databases">
        <authorList>
            <person name="Ploux O."/>
        </authorList>
    </citation>
    <scope>NUCLEOTIDE SEQUENCE</scope>
    <source>
        <tissue evidence="1">Mantle</tissue>
    </source>
</reference>
<name>A0A194ALQ4_PINFU</name>
<evidence type="ECO:0000313" key="1">
    <source>
        <dbReference type="EMBL" id="JAS03460.1"/>
    </source>
</evidence>
<dbReference type="EMBL" id="GELH01000811">
    <property type="protein sequence ID" value="JAS03461.1"/>
    <property type="molecule type" value="Transcribed_RNA"/>
</dbReference>